<evidence type="ECO:0000256" key="5">
    <source>
        <dbReference type="ARBA" id="ARBA00048470"/>
    </source>
</evidence>
<dbReference type="InterPro" id="IPR036388">
    <property type="entry name" value="WH-like_DNA-bd_sf"/>
</dbReference>
<comment type="similarity">
    <text evidence="3">Belongs to the Ahb/Nir family.</text>
</comment>
<dbReference type="InterPro" id="IPR050684">
    <property type="entry name" value="HTH-Siroheme_Decarb"/>
</dbReference>
<dbReference type="InterPro" id="IPR053953">
    <property type="entry name" value="NirdL-like_HTH"/>
</dbReference>
<dbReference type="Gene3D" id="1.10.10.10">
    <property type="entry name" value="Winged helix-like DNA-binding domain superfamily/Winged helix DNA-binding domain"/>
    <property type="match status" value="1"/>
</dbReference>
<feature type="domain" description="Siroheme decarboxylase NirL-like HTH" evidence="7">
    <location>
        <begin position="178"/>
        <end position="224"/>
    </location>
</feature>
<dbReference type="EC" id="4.1.1.111" evidence="4"/>
<dbReference type="GO" id="GO:0016829">
    <property type="term" value="F:lyase activity"/>
    <property type="evidence" value="ECO:0007669"/>
    <property type="project" value="UniProtKB-KW"/>
</dbReference>
<accession>A0A857DHR0</accession>
<dbReference type="Proteomes" id="UP000430508">
    <property type="component" value="Chromosome"/>
</dbReference>
<gene>
    <name evidence="8" type="ORF">GQ588_09720</name>
</gene>
<feature type="domain" description="Siroheme decarboxylase AsnC-like ligand binding" evidence="6">
    <location>
        <begin position="234"/>
        <end position="319"/>
    </location>
</feature>
<evidence type="ECO:0000256" key="2">
    <source>
        <dbReference type="ARBA" id="ARBA00023444"/>
    </source>
</evidence>
<evidence type="ECO:0000313" key="8">
    <source>
        <dbReference type="EMBL" id="QHA00890.1"/>
    </source>
</evidence>
<dbReference type="AlphaFoldDB" id="A0A857DHR0"/>
<dbReference type="PANTHER" id="PTHR43413:SF1">
    <property type="entry name" value="SIROHEME DECARBOXYLASE NIRL SUBUNIT"/>
    <property type="match status" value="1"/>
</dbReference>
<reference evidence="8 9" key="1">
    <citation type="submission" date="2019-12" db="EMBL/GenBank/DDBJ databases">
        <title>Sequence classification of anaerobic respiratory reductive dehalogenases: First we see many, then we see few.</title>
        <authorList>
            <person name="Molenda O."/>
            <person name="Puentes Jacome L.A."/>
            <person name="Cao X."/>
            <person name="Nesbo C.L."/>
            <person name="Tang S."/>
            <person name="Morson N."/>
            <person name="Patron J."/>
            <person name="Lomheim L."/>
            <person name="Wishart D.S."/>
            <person name="Edwards E.A."/>
        </authorList>
    </citation>
    <scope>NUCLEOTIDE SEQUENCE [LARGE SCALE GENOMIC DNA]</scope>
    <source>
        <strain evidence="8 9">12DCA</strain>
    </source>
</reference>
<evidence type="ECO:0000256" key="3">
    <source>
        <dbReference type="ARBA" id="ARBA00023457"/>
    </source>
</evidence>
<dbReference type="InterPro" id="IPR040523">
    <property type="entry name" value="AsnC_trans_reg2"/>
</dbReference>
<feature type="domain" description="Siroheme decarboxylase AsnC-like ligand binding" evidence="6">
    <location>
        <begin position="61"/>
        <end position="141"/>
    </location>
</feature>
<comment type="pathway">
    <text evidence="2">Porphyrin-containing compound metabolism.</text>
</comment>
<evidence type="ECO:0000259" key="6">
    <source>
        <dbReference type="Pfam" id="PF17805"/>
    </source>
</evidence>
<evidence type="ECO:0000256" key="1">
    <source>
        <dbReference type="ARBA" id="ARBA00023239"/>
    </source>
</evidence>
<keyword evidence="1" id="KW-0456">Lyase</keyword>
<proteinExistence type="inferred from homology"/>
<name>A0A857DHR0_9FIRM</name>
<dbReference type="EMBL" id="CP046996">
    <property type="protein sequence ID" value="QHA00890.1"/>
    <property type="molecule type" value="Genomic_DNA"/>
</dbReference>
<protein>
    <recommendedName>
        <fullName evidence="4">siroheme decarboxylase</fullName>
        <ecNumber evidence="4">4.1.1.111</ecNumber>
    </recommendedName>
</protein>
<sequence>METKDRILLTRIQAAFPVEERPYQVLGEMLGLNEEETWQRVNQLRQKGMIRRIGGVFDSRRLGYFSTLCAAKVPEERISVLADFLMEVPGVTHNYLRDHRYNMWFTVISRSQAGLMQILEQAKNILGSPEVYSLPATRLFKIGVLFDLEKRTNNKLPIANTGYSSPEGQPAFQAGEGDKALIRILQGDLNPSLCPFSEAASRLGWSEESVRARIQDYKRDGVLRRFGAILYHRKAGFTSNAMGVWVVPEAQIEETGHIMAAFKEVSHCYQRPGLPDWPYNLFTMIHGHSPSECRKTMERISKVTGIRQYEMLFSHAELKKTSMEYFREEE</sequence>
<evidence type="ECO:0000259" key="7">
    <source>
        <dbReference type="Pfam" id="PF22451"/>
    </source>
</evidence>
<dbReference type="PANTHER" id="PTHR43413">
    <property type="entry name" value="TRANSCRIPTIONAL REGULATOR, ASNC FAMILY"/>
    <property type="match status" value="1"/>
</dbReference>
<evidence type="ECO:0000313" key="9">
    <source>
        <dbReference type="Proteomes" id="UP000430508"/>
    </source>
</evidence>
<dbReference type="Pfam" id="PF17805">
    <property type="entry name" value="AsnC_trans_reg2"/>
    <property type="match status" value="2"/>
</dbReference>
<evidence type="ECO:0000256" key="4">
    <source>
        <dbReference type="ARBA" id="ARBA00023471"/>
    </source>
</evidence>
<dbReference type="Gene3D" id="3.30.70.3460">
    <property type="match status" value="2"/>
</dbReference>
<dbReference type="Pfam" id="PF22451">
    <property type="entry name" value="NirdL-like_HTH"/>
    <property type="match status" value="2"/>
</dbReference>
<feature type="domain" description="Siroheme decarboxylase NirL-like HTH" evidence="7">
    <location>
        <begin position="5"/>
        <end position="51"/>
    </location>
</feature>
<comment type="catalytic activity">
    <reaction evidence="5">
        <text>siroheme + 2 H(+) = 12,18-didecarboxysiroheme + 2 CO2</text>
        <dbReference type="Rhea" id="RHEA:19093"/>
        <dbReference type="ChEBI" id="CHEBI:15378"/>
        <dbReference type="ChEBI" id="CHEBI:16526"/>
        <dbReference type="ChEBI" id="CHEBI:60052"/>
        <dbReference type="ChEBI" id="CHEBI:140497"/>
        <dbReference type="EC" id="4.1.1.111"/>
    </reaction>
</comment>
<dbReference type="RefSeq" id="WP_158208266.1">
    <property type="nucleotide sequence ID" value="NZ_CP046996.1"/>
</dbReference>
<organism evidence="8 9">
    <name type="scientific">Dehalobacter restrictus</name>
    <dbReference type="NCBI Taxonomy" id="55583"/>
    <lineage>
        <taxon>Bacteria</taxon>
        <taxon>Bacillati</taxon>
        <taxon>Bacillota</taxon>
        <taxon>Clostridia</taxon>
        <taxon>Eubacteriales</taxon>
        <taxon>Desulfitobacteriaceae</taxon>
        <taxon>Dehalobacter</taxon>
    </lineage>
</organism>